<proteinExistence type="predicted"/>
<organism evidence="1 2">
    <name type="scientific">Haemaphysalis longicornis</name>
    <name type="common">Bush tick</name>
    <dbReference type="NCBI Taxonomy" id="44386"/>
    <lineage>
        <taxon>Eukaryota</taxon>
        <taxon>Metazoa</taxon>
        <taxon>Ecdysozoa</taxon>
        <taxon>Arthropoda</taxon>
        <taxon>Chelicerata</taxon>
        <taxon>Arachnida</taxon>
        <taxon>Acari</taxon>
        <taxon>Parasitiformes</taxon>
        <taxon>Ixodida</taxon>
        <taxon>Ixodoidea</taxon>
        <taxon>Ixodidae</taxon>
        <taxon>Haemaphysalinae</taxon>
        <taxon>Haemaphysalis</taxon>
    </lineage>
</organism>
<comment type="caution">
    <text evidence="1">The sequence shown here is derived from an EMBL/GenBank/DDBJ whole genome shotgun (WGS) entry which is preliminary data.</text>
</comment>
<dbReference type="OrthoDB" id="441412at2759"/>
<dbReference type="Proteomes" id="UP000821853">
    <property type="component" value="Chromosome 2"/>
</dbReference>
<name>A0A9J6FU40_HAELO</name>
<evidence type="ECO:0000313" key="2">
    <source>
        <dbReference type="Proteomes" id="UP000821853"/>
    </source>
</evidence>
<evidence type="ECO:0000313" key="1">
    <source>
        <dbReference type="EMBL" id="KAH9366810.1"/>
    </source>
</evidence>
<dbReference type="VEuPathDB" id="VectorBase:HLOH_043567"/>
<sequence length="151" mass="16731">MREKLLHASDDTWLPPLGNDKRKARAYGQILISARWGTCKCCSHGPCVDKQNLQICLQTLKNVIDIQQKYPNIEVATKTRQAARKTLNKALDALHELHDGGLLDDKQFAMLYEVSLFPSDHPSNCCVHHHSAFTPIGNSGVVASAGDVKLE</sequence>
<accession>A0A9J6FU40</accession>
<dbReference type="EMBL" id="JABSTR010000004">
    <property type="protein sequence ID" value="KAH9366810.1"/>
    <property type="molecule type" value="Genomic_DNA"/>
</dbReference>
<reference evidence="1 2" key="1">
    <citation type="journal article" date="2020" name="Cell">
        <title>Large-Scale Comparative Analyses of Tick Genomes Elucidate Their Genetic Diversity and Vector Capacities.</title>
        <authorList>
            <consortium name="Tick Genome and Microbiome Consortium (TIGMIC)"/>
            <person name="Jia N."/>
            <person name="Wang J."/>
            <person name="Shi W."/>
            <person name="Du L."/>
            <person name="Sun Y."/>
            <person name="Zhan W."/>
            <person name="Jiang J.F."/>
            <person name="Wang Q."/>
            <person name="Zhang B."/>
            <person name="Ji P."/>
            <person name="Bell-Sakyi L."/>
            <person name="Cui X.M."/>
            <person name="Yuan T.T."/>
            <person name="Jiang B.G."/>
            <person name="Yang W.F."/>
            <person name="Lam T.T."/>
            <person name="Chang Q.C."/>
            <person name="Ding S.J."/>
            <person name="Wang X.J."/>
            <person name="Zhu J.G."/>
            <person name="Ruan X.D."/>
            <person name="Zhao L."/>
            <person name="Wei J.T."/>
            <person name="Ye R.Z."/>
            <person name="Que T.C."/>
            <person name="Du C.H."/>
            <person name="Zhou Y.H."/>
            <person name="Cheng J.X."/>
            <person name="Dai P.F."/>
            <person name="Guo W.B."/>
            <person name="Han X.H."/>
            <person name="Huang E.J."/>
            <person name="Li L.F."/>
            <person name="Wei W."/>
            <person name="Gao Y.C."/>
            <person name="Liu J.Z."/>
            <person name="Shao H.Z."/>
            <person name="Wang X."/>
            <person name="Wang C.C."/>
            <person name="Yang T.C."/>
            <person name="Huo Q.B."/>
            <person name="Li W."/>
            <person name="Chen H.Y."/>
            <person name="Chen S.E."/>
            <person name="Zhou L.G."/>
            <person name="Ni X.B."/>
            <person name="Tian J.H."/>
            <person name="Sheng Y."/>
            <person name="Liu T."/>
            <person name="Pan Y.S."/>
            <person name="Xia L.Y."/>
            <person name="Li J."/>
            <person name="Zhao F."/>
            <person name="Cao W.C."/>
        </authorList>
    </citation>
    <scope>NUCLEOTIDE SEQUENCE [LARGE SCALE GENOMIC DNA]</scope>
    <source>
        <strain evidence="1">HaeL-2018</strain>
    </source>
</reference>
<protein>
    <submittedName>
        <fullName evidence="1">Uncharacterized protein</fullName>
    </submittedName>
</protein>
<gene>
    <name evidence="1" type="ORF">HPB48_022097</name>
</gene>
<dbReference type="AlphaFoldDB" id="A0A9J6FU40"/>
<keyword evidence="2" id="KW-1185">Reference proteome</keyword>